<feature type="repeat" description="TPR" evidence="3">
    <location>
        <begin position="416"/>
        <end position="449"/>
    </location>
</feature>
<dbReference type="Proteomes" id="UP000564385">
    <property type="component" value="Unassembled WGS sequence"/>
</dbReference>
<dbReference type="InterPro" id="IPR011990">
    <property type="entry name" value="TPR-like_helical_dom_sf"/>
</dbReference>
<evidence type="ECO:0000313" key="6">
    <source>
        <dbReference type="Proteomes" id="UP000564385"/>
    </source>
</evidence>
<keyword evidence="2 3" id="KW-0802">TPR repeat</keyword>
<evidence type="ECO:0000256" key="1">
    <source>
        <dbReference type="ARBA" id="ARBA00022737"/>
    </source>
</evidence>
<reference evidence="5 6" key="1">
    <citation type="submission" date="2020-07" db="EMBL/GenBank/DDBJ databases">
        <title>Genomic Encyclopedia of Type Strains, Phase IV (KMG-V): Genome sequencing to study the core and pangenomes of soil and plant-associated prokaryotes.</title>
        <authorList>
            <person name="Whitman W."/>
        </authorList>
    </citation>
    <scope>NUCLEOTIDE SEQUENCE [LARGE SCALE GENOMIC DNA]</scope>
    <source>
        <strain evidence="5 6">M8UP22</strain>
    </source>
</reference>
<dbReference type="Pfam" id="PF14559">
    <property type="entry name" value="TPR_19"/>
    <property type="match status" value="1"/>
</dbReference>
<evidence type="ECO:0000256" key="3">
    <source>
        <dbReference type="PROSITE-ProRule" id="PRU00339"/>
    </source>
</evidence>
<dbReference type="Gene3D" id="1.25.40.10">
    <property type="entry name" value="Tetratricopeptide repeat domain"/>
    <property type="match status" value="6"/>
</dbReference>
<evidence type="ECO:0000256" key="2">
    <source>
        <dbReference type="ARBA" id="ARBA00022803"/>
    </source>
</evidence>
<feature type="repeat" description="TPR" evidence="3">
    <location>
        <begin position="348"/>
        <end position="381"/>
    </location>
</feature>
<sequence>MGRFPQNEFVAVKAILIAWMALSNAALSQEPSAALKKADAAYRAGQAALAQRDLNAAQADFEQVVRLAPQAEQGHSALGAVLVSRGLVKEGIDELERALAIKSTDNTAQMNLAMAYEQIGLPARAIPLFSKCEAEARLERRTLPPYVLAGYARALAANRQVGLAVTKMKAALAADSQNAELHDELGSLYARQKDWPHAREEFVTAVERNPNLAVAHLHLGLAMQALDEKDGISELMQAAQLAPQDAMIAFEYGKALAADGKDTEAILAFQHALELAPGTTAASYQLALALQRSNRAQDAIVLLKNVVAAEPDNAEAMTNLGMALCQVQQAKEAVPILERSIAIAPESGTAHQDLAAAYVQLSQFGDAVVELHQALKLAPDAPQLHYNLGLALKMQDDAAGAIPELETAQRLDPSAAEAPYLLGVLYMQTGRYEDAAREMNISLKLRPENGDGWATLGSVYDKLNKLPEATSALREAIRQLPGQPDPHLTLAGVLVKQNQPGEAATERRKAAELMRSNMNRQRAEVATNAGNSALKNNDVEGSVTQFQDALSYDANYAEAHLGLAAALDRKGKTAEAAAERQKAAAVKP</sequence>
<protein>
    <submittedName>
        <fullName evidence="5">Tetratricopeptide (TPR) repeat protein</fullName>
    </submittedName>
</protein>
<feature type="chain" id="PRO_5032986756" evidence="4">
    <location>
        <begin position="29"/>
        <end position="588"/>
    </location>
</feature>
<dbReference type="PANTHER" id="PTHR45586:SF1">
    <property type="entry name" value="LIPOPOLYSACCHARIDE ASSEMBLY PROTEIN B"/>
    <property type="match status" value="1"/>
</dbReference>
<dbReference type="SMART" id="SM00028">
    <property type="entry name" value="TPR"/>
    <property type="match status" value="12"/>
</dbReference>
<dbReference type="InterPro" id="IPR019734">
    <property type="entry name" value="TPR_rpt"/>
</dbReference>
<feature type="repeat" description="TPR" evidence="3">
    <location>
        <begin position="450"/>
        <end position="483"/>
    </location>
</feature>
<proteinExistence type="predicted"/>
<evidence type="ECO:0000313" key="5">
    <source>
        <dbReference type="EMBL" id="NYF90990.1"/>
    </source>
</evidence>
<dbReference type="SUPFAM" id="SSF48452">
    <property type="entry name" value="TPR-like"/>
    <property type="match status" value="2"/>
</dbReference>
<gene>
    <name evidence="5" type="ORF">HDF08_003092</name>
</gene>
<accession>A0A852VH74</accession>
<keyword evidence="4" id="KW-0732">Signal</keyword>
<dbReference type="EMBL" id="JACCCU010000002">
    <property type="protein sequence ID" value="NYF90990.1"/>
    <property type="molecule type" value="Genomic_DNA"/>
</dbReference>
<dbReference type="InterPro" id="IPR051012">
    <property type="entry name" value="CellSynth/LPSAsmb/PSIAsmb"/>
</dbReference>
<dbReference type="PROSITE" id="PS50005">
    <property type="entry name" value="TPR"/>
    <property type="match status" value="7"/>
</dbReference>
<dbReference type="PANTHER" id="PTHR45586">
    <property type="entry name" value="TPR REPEAT-CONTAINING PROTEIN PA4667"/>
    <property type="match status" value="1"/>
</dbReference>
<feature type="repeat" description="TPR" evidence="3">
    <location>
        <begin position="314"/>
        <end position="347"/>
    </location>
</feature>
<feature type="repeat" description="TPR" evidence="3">
    <location>
        <begin position="38"/>
        <end position="71"/>
    </location>
</feature>
<comment type="caution">
    <text evidence="5">The sequence shown here is derived from an EMBL/GenBank/DDBJ whole genome shotgun (WGS) entry which is preliminary data.</text>
</comment>
<dbReference type="AlphaFoldDB" id="A0A852VH74"/>
<feature type="signal peptide" evidence="4">
    <location>
        <begin position="1"/>
        <end position="28"/>
    </location>
</feature>
<keyword evidence="1" id="KW-0677">Repeat</keyword>
<feature type="repeat" description="TPR" evidence="3">
    <location>
        <begin position="179"/>
        <end position="212"/>
    </location>
</feature>
<organism evidence="5 6">
    <name type="scientific">Tunturiibacter lichenicola</name>
    <dbReference type="NCBI Taxonomy" id="2051959"/>
    <lineage>
        <taxon>Bacteria</taxon>
        <taxon>Pseudomonadati</taxon>
        <taxon>Acidobacteriota</taxon>
        <taxon>Terriglobia</taxon>
        <taxon>Terriglobales</taxon>
        <taxon>Acidobacteriaceae</taxon>
        <taxon>Tunturiibacter</taxon>
    </lineage>
</organism>
<evidence type="ECO:0000256" key="4">
    <source>
        <dbReference type="SAM" id="SignalP"/>
    </source>
</evidence>
<feature type="repeat" description="TPR" evidence="3">
    <location>
        <begin position="246"/>
        <end position="279"/>
    </location>
</feature>
<dbReference type="Pfam" id="PF13414">
    <property type="entry name" value="TPR_11"/>
    <property type="match status" value="1"/>
</dbReference>
<dbReference type="Pfam" id="PF13432">
    <property type="entry name" value="TPR_16"/>
    <property type="match status" value="5"/>
</dbReference>
<name>A0A852VH74_9BACT</name>